<feature type="binding site" evidence="3">
    <location>
        <position position="47"/>
    </location>
    <ligand>
        <name>a divalent metal cation</name>
        <dbReference type="ChEBI" id="CHEBI:60240"/>
    </ligand>
</feature>
<reference evidence="4" key="1">
    <citation type="journal article" date="2005" name="Environ. Microbiol.">
        <title>Genetic and functional properties of uncultivated thermophilic crenarchaeotes from a subsurface gold mine as revealed by analysis of genome fragments.</title>
        <authorList>
            <person name="Nunoura T."/>
            <person name="Hirayama H."/>
            <person name="Takami H."/>
            <person name="Oida H."/>
            <person name="Nishi S."/>
            <person name="Shimamura S."/>
            <person name="Suzuki Y."/>
            <person name="Inagaki F."/>
            <person name="Takai K."/>
            <person name="Nealson K.H."/>
            <person name="Horikoshi K."/>
        </authorList>
    </citation>
    <scope>NUCLEOTIDE SEQUENCE</scope>
</reference>
<evidence type="ECO:0000256" key="3">
    <source>
        <dbReference type="PIRSR" id="PIRSR607837-1"/>
    </source>
</evidence>
<sequence length="168" mass="19092">MDPYQALVQEFDQEMANTRNVLARIPEDKLDWKAHTKSNTLRWVGSHLANIPQWVDLAFHTESLDVAPVGGEPHRNPEAESVAAMLRVFDRNVETARGILRSVKADEFWKPWSLLRGGTVLVTMPRWQVVRTFVINHTIHHRAHLCVYLRLLDVPVPGLYGPSADDPG</sequence>
<name>H5SAS6_9BACT</name>
<evidence type="ECO:0000256" key="1">
    <source>
        <dbReference type="ARBA" id="ARBA00008635"/>
    </source>
</evidence>
<dbReference type="AlphaFoldDB" id="H5SAS6"/>
<protein>
    <submittedName>
        <fullName evidence="4">Hypothetical conserved protein</fullName>
    </submittedName>
</protein>
<proteinExistence type="inferred from homology"/>
<dbReference type="Gene3D" id="1.20.120.450">
    <property type="entry name" value="dinb family like domain"/>
    <property type="match status" value="1"/>
</dbReference>
<feature type="binding site" evidence="3">
    <location>
        <position position="141"/>
    </location>
    <ligand>
        <name>a divalent metal cation</name>
        <dbReference type="ChEBI" id="CHEBI:60240"/>
    </ligand>
</feature>
<feature type="binding site" evidence="3">
    <location>
        <position position="137"/>
    </location>
    <ligand>
        <name>a divalent metal cation</name>
        <dbReference type="ChEBI" id="CHEBI:60240"/>
    </ligand>
</feature>
<dbReference type="SUPFAM" id="SSF109854">
    <property type="entry name" value="DinB/YfiT-like putative metalloenzymes"/>
    <property type="match status" value="1"/>
</dbReference>
<comment type="similarity">
    <text evidence="1">Belongs to the DinB family.</text>
</comment>
<reference evidence="4" key="2">
    <citation type="journal article" date="2012" name="PLoS ONE">
        <title>A Deeply Branching Thermophilic Bacterium with an Ancient Acetyl-CoA Pathway Dominates a Subsurface Ecosystem.</title>
        <authorList>
            <person name="Takami H."/>
            <person name="Noguchi H."/>
            <person name="Takaki Y."/>
            <person name="Uchiyama I."/>
            <person name="Toyoda A."/>
            <person name="Nishi S."/>
            <person name="Chee G.-J."/>
            <person name="Arai W."/>
            <person name="Nunoura T."/>
            <person name="Itoh T."/>
            <person name="Hattori M."/>
            <person name="Takai K."/>
        </authorList>
    </citation>
    <scope>NUCLEOTIDE SEQUENCE</scope>
</reference>
<keyword evidence="2 3" id="KW-0479">Metal-binding</keyword>
<evidence type="ECO:0000313" key="4">
    <source>
        <dbReference type="EMBL" id="BAL53262.1"/>
    </source>
</evidence>
<dbReference type="InterPro" id="IPR007837">
    <property type="entry name" value="DinB"/>
</dbReference>
<accession>H5SAS6</accession>
<dbReference type="GO" id="GO:0046872">
    <property type="term" value="F:metal ion binding"/>
    <property type="evidence" value="ECO:0007669"/>
    <property type="project" value="UniProtKB-KW"/>
</dbReference>
<gene>
    <name evidence="4" type="ORF">HGMM_F06C06C07</name>
</gene>
<evidence type="ECO:0000256" key="2">
    <source>
        <dbReference type="ARBA" id="ARBA00022723"/>
    </source>
</evidence>
<dbReference type="InterPro" id="IPR034660">
    <property type="entry name" value="DinB/YfiT-like"/>
</dbReference>
<dbReference type="EMBL" id="AP011653">
    <property type="protein sequence ID" value="BAL53262.1"/>
    <property type="molecule type" value="Genomic_DNA"/>
</dbReference>
<organism evidence="4">
    <name type="scientific">uncultured Planctomycetota bacterium</name>
    <dbReference type="NCBI Taxonomy" id="120965"/>
    <lineage>
        <taxon>Bacteria</taxon>
        <taxon>Pseudomonadati</taxon>
        <taxon>Planctomycetota</taxon>
        <taxon>environmental samples</taxon>
    </lineage>
</organism>
<dbReference type="Pfam" id="PF05163">
    <property type="entry name" value="DinB"/>
    <property type="match status" value="1"/>
</dbReference>